<reference evidence="1" key="1">
    <citation type="submission" date="2020-10" db="EMBL/GenBank/DDBJ databases">
        <authorList>
            <person name="Castelo-Branco R."/>
            <person name="Eusebio N."/>
            <person name="Adriana R."/>
            <person name="Vieira A."/>
            <person name="Brugerolle De Fraissinette N."/>
            <person name="Rezende De Castro R."/>
            <person name="Schneider M.P."/>
            <person name="Vasconcelos V."/>
            <person name="Leao P.N."/>
        </authorList>
    </citation>
    <scope>NUCLEOTIDE SEQUENCE</scope>
    <source>
        <strain evidence="1">LEGE 07157</strain>
    </source>
</reference>
<gene>
    <name evidence="1" type="ORF">IQ249_24730</name>
</gene>
<dbReference type="Proteomes" id="UP000654482">
    <property type="component" value="Unassembled WGS sequence"/>
</dbReference>
<protein>
    <submittedName>
        <fullName evidence="1">Uncharacterized protein</fullName>
    </submittedName>
</protein>
<sequence>MDISKTEIVESLRQMLPPAPGFVSWWESASEFPDGAIDFLVKTLWGAALAAEQKGGATLNDRVQFYQFAGGQVQLNSEEGLRFAVTALVSVRVLTQLDSVIPDSADWLTQLKNSLEGEDMTDLTPVLNKLDQIIANQSPYFSIEGFLAKARKYFVSETGGWTPEIQSFGGQAVPFWRIPVESGTGEIVLGDFTLGSKLRFMIAGGLSERPETKLVQLINTSNNNILMDVQAQSLADVRQDTLVMVAIDTTQWIGQTVRIKFIDNDSGSGWARMNAGADYVIDG</sequence>
<name>A0A8J7E3B6_9CYAN</name>
<dbReference type="AlphaFoldDB" id="A0A8J7E3B6"/>
<dbReference type="EMBL" id="JADEWZ010000077">
    <property type="protein sequence ID" value="MBE9119066.1"/>
    <property type="molecule type" value="Genomic_DNA"/>
</dbReference>
<evidence type="ECO:0000313" key="2">
    <source>
        <dbReference type="Proteomes" id="UP000654482"/>
    </source>
</evidence>
<accession>A0A8J7E3B6</accession>
<evidence type="ECO:0000313" key="1">
    <source>
        <dbReference type="EMBL" id="MBE9119066.1"/>
    </source>
</evidence>
<comment type="caution">
    <text evidence="1">The sequence shown here is derived from an EMBL/GenBank/DDBJ whole genome shotgun (WGS) entry which is preliminary data.</text>
</comment>
<keyword evidence="2" id="KW-1185">Reference proteome</keyword>
<proteinExistence type="predicted"/>
<dbReference type="RefSeq" id="WP_194032160.1">
    <property type="nucleotide sequence ID" value="NZ_JADEWZ010000077.1"/>
</dbReference>
<organism evidence="1 2">
    <name type="scientific">Lusitaniella coriacea LEGE 07157</name>
    <dbReference type="NCBI Taxonomy" id="945747"/>
    <lineage>
        <taxon>Bacteria</taxon>
        <taxon>Bacillati</taxon>
        <taxon>Cyanobacteriota</taxon>
        <taxon>Cyanophyceae</taxon>
        <taxon>Spirulinales</taxon>
        <taxon>Lusitaniellaceae</taxon>
        <taxon>Lusitaniella</taxon>
    </lineage>
</organism>